<organism evidence="11 12">
    <name type="scientific">Arcobacter acticola</name>
    <dbReference type="NCBI Taxonomy" id="1849015"/>
    <lineage>
        <taxon>Bacteria</taxon>
        <taxon>Pseudomonadati</taxon>
        <taxon>Campylobacterota</taxon>
        <taxon>Epsilonproteobacteria</taxon>
        <taxon>Campylobacterales</taxon>
        <taxon>Arcobacteraceae</taxon>
        <taxon>Arcobacter</taxon>
    </lineage>
</organism>
<keyword evidence="12" id="KW-1185">Reference proteome</keyword>
<dbReference type="GO" id="GO:0016787">
    <property type="term" value="F:hydrolase activity"/>
    <property type="evidence" value="ECO:0007669"/>
    <property type="project" value="UniProtKB-KW"/>
</dbReference>
<comment type="catalytic activity">
    <reaction evidence="7">
        <text>adenosine + H2O + H(+) = inosine + NH4(+)</text>
        <dbReference type="Rhea" id="RHEA:24408"/>
        <dbReference type="ChEBI" id="CHEBI:15377"/>
        <dbReference type="ChEBI" id="CHEBI:15378"/>
        <dbReference type="ChEBI" id="CHEBI:16335"/>
        <dbReference type="ChEBI" id="CHEBI:17596"/>
        <dbReference type="ChEBI" id="CHEBI:28938"/>
        <dbReference type="EC" id="3.5.4.4"/>
    </reaction>
    <physiologicalReaction direction="left-to-right" evidence="7">
        <dbReference type="Rhea" id="RHEA:24409"/>
    </physiologicalReaction>
</comment>
<evidence type="ECO:0000313" key="12">
    <source>
        <dbReference type="Proteomes" id="UP000503483"/>
    </source>
</evidence>
<proteinExistence type="inferred from homology"/>
<dbReference type="InterPro" id="IPR011324">
    <property type="entry name" value="Cytotoxic_necrot_fac-like_cat"/>
</dbReference>
<evidence type="ECO:0000256" key="4">
    <source>
        <dbReference type="ARBA" id="ARBA00022723"/>
    </source>
</evidence>
<dbReference type="NCBIfam" id="TIGR00726">
    <property type="entry name" value="peptidoglycan editing factor PgeF"/>
    <property type="match status" value="1"/>
</dbReference>
<evidence type="ECO:0000256" key="10">
    <source>
        <dbReference type="RuleBase" id="RU361274"/>
    </source>
</evidence>
<dbReference type="CDD" id="cd16833">
    <property type="entry name" value="YfiH"/>
    <property type="match status" value="1"/>
</dbReference>
<comment type="catalytic activity">
    <reaction evidence="9">
        <text>S-methyl-5'-thioadenosine + phosphate = 5-(methylsulfanyl)-alpha-D-ribose 1-phosphate + adenine</text>
        <dbReference type="Rhea" id="RHEA:11852"/>
        <dbReference type="ChEBI" id="CHEBI:16708"/>
        <dbReference type="ChEBI" id="CHEBI:17509"/>
        <dbReference type="ChEBI" id="CHEBI:43474"/>
        <dbReference type="ChEBI" id="CHEBI:58533"/>
        <dbReference type="EC" id="2.4.2.28"/>
    </reaction>
    <physiologicalReaction direction="left-to-right" evidence="9">
        <dbReference type="Rhea" id="RHEA:11853"/>
    </physiologicalReaction>
</comment>
<keyword evidence="3" id="KW-0808">Transferase</keyword>
<dbReference type="InterPro" id="IPR003730">
    <property type="entry name" value="Cu_polyphenol_OxRdtase"/>
</dbReference>
<reference evidence="11 12" key="1">
    <citation type="submission" date="2019-08" db="EMBL/GenBank/DDBJ databases">
        <title>Complete genome sequence of Arcobacter acticola.</title>
        <authorList>
            <person name="Miller W."/>
        </authorList>
    </citation>
    <scope>NUCLEOTIDE SEQUENCE [LARGE SCALE GENOMIC DNA]</scope>
    <source>
        <strain evidence="11 12">KCTC 52212</strain>
    </source>
</reference>
<evidence type="ECO:0000256" key="6">
    <source>
        <dbReference type="ARBA" id="ARBA00022833"/>
    </source>
</evidence>
<evidence type="ECO:0000256" key="3">
    <source>
        <dbReference type="ARBA" id="ARBA00022679"/>
    </source>
</evidence>
<evidence type="ECO:0000256" key="7">
    <source>
        <dbReference type="ARBA" id="ARBA00047989"/>
    </source>
</evidence>
<evidence type="ECO:0000256" key="5">
    <source>
        <dbReference type="ARBA" id="ARBA00022801"/>
    </source>
</evidence>
<evidence type="ECO:0000256" key="1">
    <source>
        <dbReference type="ARBA" id="ARBA00000553"/>
    </source>
</evidence>
<comment type="catalytic activity">
    <reaction evidence="1">
        <text>inosine + phosphate = alpha-D-ribose 1-phosphate + hypoxanthine</text>
        <dbReference type="Rhea" id="RHEA:27646"/>
        <dbReference type="ChEBI" id="CHEBI:17368"/>
        <dbReference type="ChEBI" id="CHEBI:17596"/>
        <dbReference type="ChEBI" id="CHEBI:43474"/>
        <dbReference type="ChEBI" id="CHEBI:57720"/>
        <dbReference type="EC" id="2.4.2.1"/>
    </reaction>
    <physiologicalReaction direction="left-to-right" evidence="1">
        <dbReference type="Rhea" id="RHEA:27647"/>
    </physiologicalReaction>
</comment>
<keyword evidence="6" id="KW-0862">Zinc</keyword>
<sequence length="231" mass="26076">MNNIKYYFSTTDDGNLAYHVNDIKENVDKNRDEVASLLGYKGEDLVYMNQVHGNNVQIVTKDSPKLIDNCDAIITSEKDLPIMVMVADCIPILIFDEIKGVIAAIHAGRNSTFLKIAQITANKMINEFNCNVDNMKVIMGPSIHKCCYEVSDELSQIVKTSFGEKFCDGRYIDLHGINIMLLEEIGIRHIRISEICTKCSDEPFYSFRKNPQTGRFAGIISFSNNGQLNYN</sequence>
<dbReference type="GO" id="GO:0005507">
    <property type="term" value="F:copper ion binding"/>
    <property type="evidence" value="ECO:0007669"/>
    <property type="project" value="TreeGrafter"/>
</dbReference>
<keyword evidence="4" id="KW-0479">Metal-binding</keyword>
<dbReference type="EMBL" id="CP042652">
    <property type="protein sequence ID" value="QKE28835.1"/>
    <property type="molecule type" value="Genomic_DNA"/>
</dbReference>
<evidence type="ECO:0000256" key="2">
    <source>
        <dbReference type="ARBA" id="ARBA00007353"/>
    </source>
</evidence>
<comment type="similarity">
    <text evidence="2 10">Belongs to the purine nucleoside phosphorylase YfiH/LACC1 family.</text>
</comment>
<dbReference type="KEGG" id="paco:AACT_1680"/>
<protein>
    <recommendedName>
        <fullName evidence="10">Purine nucleoside phosphorylase</fullName>
    </recommendedName>
</protein>
<dbReference type="Pfam" id="PF02578">
    <property type="entry name" value="Cu-oxidase_4"/>
    <property type="match status" value="1"/>
</dbReference>
<dbReference type="AlphaFoldDB" id="A0A6M8EW88"/>
<keyword evidence="5" id="KW-0378">Hydrolase</keyword>
<dbReference type="PANTHER" id="PTHR30616">
    <property type="entry name" value="UNCHARACTERIZED PROTEIN YFIH"/>
    <property type="match status" value="1"/>
</dbReference>
<dbReference type="RefSeq" id="WP_172126392.1">
    <property type="nucleotide sequence ID" value="NZ_CP042652.1"/>
</dbReference>
<dbReference type="SUPFAM" id="SSF64438">
    <property type="entry name" value="CNF1/YfiH-like putative cysteine hydrolases"/>
    <property type="match status" value="1"/>
</dbReference>
<dbReference type="PANTHER" id="PTHR30616:SF2">
    <property type="entry name" value="PURINE NUCLEOSIDE PHOSPHORYLASE LACC1"/>
    <property type="match status" value="1"/>
</dbReference>
<accession>A0A6M8EW88</accession>
<dbReference type="InterPro" id="IPR038371">
    <property type="entry name" value="Cu_polyphenol_OxRdtase_sf"/>
</dbReference>
<dbReference type="Gene3D" id="3.60.140.10">
    <property type="entry name" value="CNF1/YfiH-like putative cysteine hydrolases"/>
    <property type="match status" value="1"/>
</dbReference>
<evidence type="ECO:0000313" key="11">
    <source>
        <dbReference type="EMBL" id="QKE28835.1"/>
    </source>
</evidence>
<name>A0A6M8EW88_9BACT</name>
<dbReference type="Proteomes" id="UP000503483">
    <property type="component" value="Chromosome"/>
</dbReference>
<dbReference type="GO" id="GO:0017061">
    <property type="term" value="F:S-methyl-5-thioadenosine phosphorylase activity"/>
    <property type="evidence" value="ECO:0007669"/>
    <property type="project" value="UniProtKB-EC"/>
</dbReference>
<gene>
    <name evidence="11" type="ORF">AACT_1680</name>
</gene>
<evidence type="ECO:0000256" key="9">
    <source>
        <dbReference type="ARBA" id="ARBA00049893"/>
    </source>
</evidence>
<comment type="catalytic activity">
    <reaction evidence="8">
        <text>adenosine + phosphate = alpha-D-ribose 1-phosphate + adenine</text>
        <dbReference type="Rhea" id="RHEA:27642"/>
        <dbReference type="ChEBI" id="CHEBI:16335"/>
        <dbReference type="ChEBI" id="CHEBI:16708"/>
        <dbReference type="ChEBI" id="CHEBI:43474"/>
        <dbReference type="ChEBI" id="CHEBI:57720"/>
        <dbReference type="EC" id="2.4.2.1"/>
    </reaction>
    <physiologicalReaction direction="left-to-right" evidence="8">
        <dbReference type="Rhea" id="RHEA:27643"/>
    </physiologicalReaction>
</comment>
<evidence type="ECO:0000256" key="8">
    <source>
        <dbReference type="ARBA" id="ARBA00048968"/>
    </source>
</evidence>